<proteinExistence type="predicted"/>
<name>A0A7I7WCW2_9MYCO</name>
<reference evidence="2 5" key="2">
    <citation type="journal article" date="2019" name="Emerg. Microbes Infect.">
        <title>Comprehensive subspecies identification of 175 nontuberculous mycobacteria species based on 7547 genomic profiles.</title>
        <authorList>
            <person name="Matsumoto Y."/>
            <person name="Kinjo T."/>
            <person name="Motooka D."/>
            <person name="Nabeya D."/>
            <person name="Jung N."/>
            <person name="Uechi K."/>
            <person name="Horii T."/>
            <person name="Iida T."/>
            <person name="Fujita J."/>
            <person name="Nakamura S."/>
        </authorList>
    </citation>
    <scope>NUCLEOTIDE SEQUENCE [LARGE SCALE GENOMIC DNA]</scope>
    <source>
        <strain evidence="2 5">JCM 12687</strain>
        <plasmid evidence="2">pJCM12687</plasmid>
    </source>
</reference>
<geneLocation type="plasmid" evidence="2 5">
    <name>pJCM12687</name>
</geneLocation>
<sequence>MTPARTLGEPGDLTGFPASAPPKQLLRVCRSGHGTWWFSADGSGRFDLHPPEGTCYLATDAFAAIREATRLGPVSTAWVADRELRQVFPPDRQARLAATTRQAAGRYGVTTELATVIPYDLSRRWATAFRAHRFDGIRHQLRHDQRARPSGIALFGPAGTAQLDDGIRSPLTPADIEAAGVGVLPPPHSTVLTVVL</sequence>
<reference evidence="3 4" key="1">
    <citation type="submission" date="2016-12" db="EMBL/GenBank/DDBJ databases">
        <title>The new phylogeny of genus Mycobacterium.</title>
        <authorList>
            <person name="Tortoli E."/>
            <person name="Trovato A."/>
            <person name="Cirillo D.M."/>
        </authorList>
    </citation>
    <scope>NUCLEOTIDE SEQUENCE [LARGE SCALE GENOMIC DNA]</scope>
    <source>
        <strain evidence="3 4">DSM 44624</strain>
    </source>
</reference>
<evidence type="ECO:0000259" key="1">
    <source>
        <dbReference type="Pfam" id="PF08808"/>
    </source>
</evidence>
<accession>A0A7I7WCW2</accession>
<reference evidence="2" key="3">
    <citation type="submission" date="2020-02" db="EMBL/GenBank/DDBJ databases">
        <authorList>
            <person name="Matsumoto Y."/>
            <person name="Motooka D."/>
            <person name="Nakamura S."/>
        </authorList>
    </citation>
    <scope>NUCLEOTIDE SEQUENCE</scope>
    <source>
        <strain evidence="2">JCM 12687</strain>
        <plasmid evidence="2">pJCM12687</plasmid>
    </source>
</reference>
<evidence type="ECO:0000313" key="5">
    <source>
        <dbReference type="Proteomes" id="UP000467379"/>
    </source>
</evidence>
<evidence type="ECO:0000313" key="3">
    <source>
        <dbReference type="EMBL" id="ORA31839.1"/>
    </source>
</evidence>
<keyword evidence="2" id="KW-0614">Plasmid</keyword>
<dbReference type="Proteomes" id="UP000467379">
    <property type="component" value="Plasmid pJCM12687"/>
</dbReference>
<dbReference type="OrthoDB" id="4481222at2"/>
<evidence type="ECO:0000313" key="2">
    <source>
        <dbReference type="EMBL" id="BBZ14960.1"/>
    </source>
</evidence>
<dbReference type="InterPro" id="IPR014914">
    <property type="entry name" value="RES_dom"/>
</dbReference>
<dbReference type="EMBL" id="AP022607">
    <property type="protein sequence ID" value="BBZ14960.1"/>
    <property type="molecule type" value="Genomic_DNA"/>
</dbReference>
<evidence type="ECO:0000313" key="4">
    <source>
        <dbReference type="Proteomes" id="UP000192441"/>
    </source>
</evidence>
<organism evidence="3 4">
    <name type="scientific">Mycobacterium branderi</name>
    <dbReference type="NCBI Taxonomy" id="43348"/>
    <lineage>
        <taxon>Bacteria</taxon>
        <taxon>Bacillati</taxon>
        <taxon>Actinomycetota</taxon>
        <taxon>Actinomycetes</taxon>
        <taxon>Mycobacteriales</taxon>
        <taxon>Mycobacteriaceae</taxon>
        <taxon>Mycobacterium</taxon>
    </lineage>
</organism>
<feature type="domain" description="RES" evidence="1">
    <location>
        <begin position="26"/>
        <end position="160"/>
    </location>
</feature>
<dbReference type="EMBL" id="MVHM01000027">
    <property type="protein sequence ID" value="ORA31839.1"/>
    <property type="molecule type" value="Genomic_DNA"/>
</dbReference>
<dbReference type="RefSeq" id="WP_083134284.1">
    <property type="nucleotide sequence ID" value="NZ_AP022607.1"/>
</dbReference>
<dbReference type="Proteomes" id="UP000192441">
    <property type="component" value="Unassembled WGS sequence"/>
</dbReference>
<dbReference type="Pfam" id="PF08808">
    <property type="entry name" value="RES"/>
    <property type="match status" value="1"/>
</dbReference>
<dbReference type="AlphaFoldDB" id="A0A7I7WCW2"/>
<protein>
    <recommendedName>
        <fullName evidence="1">RES domain-containing protein</fullName>
    </recommendedName>
</protein>
<keyword evidence="5" id="KW-1185">Reference proteome</keyword>
<gene>
    <name evidence="3" type="ORF">BST20_25945</name>
    <name evidence="2" type="ORF">MBRA_51550</name>
</gene>